<dbReference type="InterPro" id="IPR036397">
    <property type="entry name" value="RNaseH_sf"/>
</dbReference>
<evidence type="ECO:0000256" key="3">
    <source>
        <dbReference type="ARBA" id="ARBA00022771"/>
    </source>
</evidence>
<evidence type="ECO:0000313" key="7">
    <source>
        <dbReference type="EMBL" id="KAA0189157.1"/>
    </source>
</evidence>
<feature type="non-terminal residue" evidence="7">
    <location>
        <position position="230"/>
    </location>
</feature>
<dbReference type="Pfam" id="PF04857">
    <property type="entry name" value="CAF1"/>
    <property type="match status" value="1"/>
</dbReference>
<dbReference type="OrthoDB" id="414075at2759"/>
<reference evidence="7" key="3">
    <citation type="submission" date="2019-06" db="EMBL/GenBank/DDBJ databases">
        <authorList>
            <person name="Poynton C."/>
            <person name="Hasenbein S."/>
            <person name="Benoit J.B."/>
            <person name="Sepulveda M.S."/>
            <person name="Poelchau M.F."/>
            <person name="Murali S.C."/>
            <person name="Chen S."/>
            <person name="Glastad K.M."/>
            <person name="Werren J.H."/>
            <person name="Vineis J.H."/>
            <person name="Bowen J.L."/>
            <person name="Friedrich M."/>
            <person name="Jones J."/>
            <person name="Robertson H.M."/>
            <person name="Feyereisen R."/>
            <person name="Mechler-Hickson A."/>
            <person name="Mathers N."/>
            <person name="Lee C.E."/>
            <person name="Colbourne J.K."/>
            <person name="Biales A."/>
            <person name="Johnston J.S."/>
            <person name="Wellborn G.A."/>
            <person name="Rosendale A.J."/>
            <person name="Cridge A.G."/>
            <person name="Munoz-Torres M.C."/>
            <person name="Bain P.A."/>
            <person name="Manny A.R."/>
            <person name="Major K.M."/>
            <person name="Lambert F.N."/>
            <person name="Vulpe C.D."/>
            <person name="Tuck P."/>
            <person name="Blalock B.J."/>
            <person name="Lin Y.-Y."/>
            <person name="Smith M.E."/>
            <person name="Ochoa-Acuna H."/>
            <person name="Chen M.-J.M."/>
            <person name="Childers C.P."/>
            <person name="Qu J."/>
            <person name="Dugan S."/>
            <person name="Lee S.L."/>
            <person name="Chao H."/>
            <person name="Dinh H."/>
            <person name="Han Y."/>
            <person name="Doddapaneni H."/>
            <person name="Worley K.C."/>
            <person name="Muzny D.M."/>
            <person name="Gibbs R.A."/>
            <person name="Richards S."/>
        </authorList>
    </citation>
    <scope>NUCLEOTIDE SEQUENCE</scope>
    <source>
        <strain evidence="7">HAZT.00-mixed</strain>
        <tissue evidence="7">Whole organism</tissue>
    </source>
</reference>
<dbReference type="GO" id="GO:0034472">
    <property type="term" value="P:snRNA 3'-end processing"/>
    <property type="evidence" value="ECO:0007669"/>
    <property type="project" value="TreeGrafter"/>
</dbReference>
<proteinExistence type="inferred from homology"/>
<keyword evidence="2 5" id="KW-0479">Metal-binding</keyword>
<dbReference type="InterPro" id="IPR051181">
    <property type="entry name" value="CAF1_poly(A)_ribonucleases"/>
</dbReference>
<evidence type="ECO:0000256" key="4">
    <source>
        <dbReference type="ARBA" id="ARBA00022833"/>
    </source>
</evidence>
<dbReference type="Proteomes" id="UP000711488">
    <property type="component" value="Unassembled WGS sequence"/>
</dbReference>
<comment type="caution">
    <text evidence="7">The sequence shown here is derived from an EMBL/GenBank/DDBJ whole genome shotgun (WGS) entry which is preliminary data.</text>
</comment>
<dbReference type="InterPro" id="IPR006941">
    <property type="entry name" value="RNase_CAF1"/>
</dbReference>
<keyword evidence="4 5" id="KW-0862">Zinc</keyword>
<feature type="zinc finger region" description="C3H1-type" evidence="5">
    <location>
        <begin position="178"/>
        <end position="206"/>
    </location>
</feature>
<reference evidence="7" key="2">
    <citation type="journal article" date="2018" name="Environ. Sci. Technol.">
        <title>The Toxicogenome of Hyalella azteca: A Model for Sediment Ecotoxicology and Evolutionary Toxicology.</title>
        <authorList>
            <person name="Poynton H.C."/>
            <person name="Hasenbein S."/>
            <person name="Benoit J.B."/>
            <person name="Sepulveda M.S."/>
            <person name="Poelchau M.F."/>
            <person name="Hughes D.S.T."/>
            <person name="Murali S.C."/>
            <person name="Chen S."/>
            <person name="Glastad K.M."/>
            <person name="Goodisman M.A.D."/>
            <person name="Werren J.H."/>
            <person name="Vineis J.H."/>
            <person name="Bowen J.L."/>
            <person name="Friedrich M."/>
            <person name="Jones J."/>
            <person name="Robertson H.M."/>
            <person name="Feyereisen R."/>
            <person name="Mechler-Hickson A."/>
            <person name="Mathers N."/>
            <person name="Lee C.E."/>
            <person name="Colbourne J.K."/>
            <person name="Biales A."/>
            <person name="Johnston J.S."/>
            <person name="Wellborn G.A."/>
            <person name="Rosendale A.J."/>
            <person name="Cridge A.G."/>
            <person name="Munoz-Torres M.C."/>
            <person name="Bain P.A."/>
            <person name="Manny A.R."/>
            <person name="Major K.M."/>
            <person name="Lambert F.N."/>
            <person name="Vulpe C.D."/>
            <person name="Tuck P."/>
            <person name="Blalock B.J."/>
            <person name="Lin Y.Y."/>
            <person name="Smith M.E."/>
            <person name="Ochoa-Acuna H."/>
            <person name="Chen M.M."/>
            <person name="Childers C.P."/>
            <person name="Qu J."/>
            <person name="Dugan S."/>
            <person name="Lee S.L."/>
            <person name="Chao H."/>
            <person name="Dinh H."/>
            <person name="Han Y."/>
            <person name="Doddapaneni H."/>
            <person name="Worley K.C."/>
            <person name="Muzny D.M."/>
            <person name="Gibbs R.A."/>
            <person name="Richards S."/>
        </authorList>
    </citation>
    <scope>NUCLEOTIDE SEQUENCE</scope>
    <source>
        <strain evidence="7">HAZT.00-mixed</strain>
        <tissue evidence="7">Whole organism</tissue>
    </source>
</reference>
<gene>
    <name evidence="7" type="ORF">HAZT_HAZT008209</name>
</gene>
<dbReference type="PANTHER" id="PTHR15092:SF37">
    <property type="entry name" value="TARGET OF EGR1 PROTEIN 1"/>
    <property type="match status" value="1"/>
</dbReference>
<feature type="domain" description="C3H1-type" evidence="6">
    <location>
        <begin position="178"/>
        <end position="206"/>
    </location>
</feature>
<dbReference type="InterPro" id="IPR036855">
    <property type="entry name" value="Znf_CCCH_sf"/>
</dbReference>
<evidence type="ECO:0000256" key="1">
    <source>
        <dbReference type="ARBA" id="ARBA00008372"/>
    </source>
</evidence>
<dbReference type="PANTHER" id="PTHR15092">
    <property type="entry name" value="POLY A -SPECIFIC RIBONUCLEASE/TARGET OF EGR1, MEMBER 1"/>
    <property type="match status" value="1"/>
</dbReference>
<accession>A0A6A0GUP3</accession>
<evidence type="ECO:0000256" key="2">
    <source>
        <dbReference type="ARBA" id="ARBA00022723"/>
    </source>
</evidence>
<comment type="similarity">
    <text evidence="1">Belongs to the CAF1 family.</text>
</comment>
<reference evidence="7" key="1">
    <citation type="submission" date="2014-08" db="EMBL/GenBank/DDBJ databases">
        <authorList>
            <person name="Murali S."/>
            <person name="Richards S."/>
            <person name="Bandaranaike D."/>
            <person name="Bellair M."/>
            <person name="Blankenburg K."/>
            <person name="Chao H."/>
            <person name="Dinh H."/>
            <person name="Doddapaneni H."/>
            <person name="Dugan-Rocha S."/>
            <person name="Elkadiri S."/>
            <person name="Gnanaolivu R."/>
            <person name="Hughes D."/>
            <person name="Lee S."/>
            <person name="Li M."/>
            <person name="Ming W."/>
            <person name="Munidasa M."/>
            <person name="Muniz J."/>
            <person name="Nguyen L."/>
            <person name="Osuji N."/>
            <person name="Pu L.-L."/>
            <person name="Puazo M."/>
            <person name="Skinner E."/>
            <person name="Qu C."/>
            <person name="Quiroz J."/>
            <person name="Raj R."/>
            <person name="Weissenberger G."/>
            <person name="Xin Y."/>
            <person name="Zou X."/>
            <person name="Han Y."/>
            <person name="Worley K."/>
            <person name="Muzny D."/>
            <person name="Gibbs R."/>
        </authorList>
    </citation>
    <scope>NUCLEOTIDE SEQUENCE</scope>
    <source>
        <strain evidence="7">HAZT.00-mixed</strain>
        <tissue evidence="7">Whole organism</tissue>
    </source>
</reference>
<evidence type="ECO:0000259" key="6">
    <source>
        <dbReference type="PROSITE" id="PS50103"/>
    </source>
</evidence>
<dbReference type="SUPFAM" id="SSF53098">
    <property type="entry name" value="Ribonuclease H-like"/>
    <property type="match status" value="1"/>
</dbReference>
<dbReference type="PROSITE" id="PS50103">
    <property type="entry name" value="ZF_C3H1"/>
    <property type="match status" value="1"/>
</dbReference>
<dbReference type="SUPFAM" id="SSF90229">
    <property type="entry name" value="CCCH zinc finger"/>
    <property type="match status" value="1"/>
</dbReference>
<dbReference type="GO" id="GO:0008270">
    <property type="term" value="F:zinc ion binding"/>
    <property type="evidence" value="ECO:0007669"/>
    <property type="project" value="UniProtKB-KW"/>
</dbReference>
<dbReference type="AlphaFoldDB" id="A0A6A0GUP3"/>
<name>A0A6A0GUP3_HYAAZ</name>
<dbReference type="GO" id="GO:0015030">
    <property type="term" value="C:Cajal body"/>
    <property type="evidence" value="ECO:0007669"/>
    <property type="project" value="TreeGrafter"/>
</dbReference>
<protein>
    <recommendedName>
        <fullName evidence="6">C3H1-type domain-containing protein</fullName>
    </recommendedName>
</protein>
<evidence type="ECO:0000256" key="5">
    <source>
        <dbReference type="PROSITE-ProRule" id="PRU00723"/>
    </source>
</evidence>
<dbReference type="GO" id="GO:0017069">
    <property type="term" value="F:snRNA binding"/>
    <property type="evidence" value="ECO:0007669"/>
    <property type="project" value="TreeGrafter"/>
</dbReference>
<dbReference type="InterPro" id="IPR012337">
    <property type="entry name" value="RNaseH-like_sf"/>
</dbReference>
<dbReference type="EMBL" id="JQDR03013767">
    <property type="protein sequence ID" value="KAA0189157.1"/>
    <property type="molecule type" value="Genomic_DNA"/>
</dbReference>
<organism evidence="7">
    <name type="scientific">Hyalella azteca</name>
    <name type="common">Amphipod</name>
    <dbReference type="NCBI Taxonomy" id="294128"/>
    <lineage>
        <taxon>Eukaryota</taxon>
        <taxon>Metazoa</taxon>
        <taxon>Ecdysozoa</taxon>
        <taxon>Arthropoda</taxon>
        <taxon>Crustacea</taxon>
        <taxon>Multicrustacea</taxon>
        <taxon>Malacostraca</taxon>
        <taxon>Eumalacostraca</taxon>
        <taxon>Peracarida</taxon>
        <taxon>Amphipoda</taxon>
        <taxon>Senticaudata</taxon>
        <taxon>Talitrida</taxon>
        <taxon>Talitroidea</taxon>
        <taxon>Hyalellidae</taxon>
        <taxon>Hyalella</taxon>
    </lineage>
</organism>
<dbReference type="Gene3D" id="3.30.420.10">
    <property type="entry name" value="Ribonuclease H-like superfamily/Ribonuclease H"/>
    <property type="match status" value="1"/>
</dbReference>
<sequence>MSGLGDRNKLFYPEMDIRYKYMTELARSFAPLSLGICCFKCTHAGTRYLVETYDLLVMSKQLFSVQADSLKFLRGHGFDFNKLIESSLPYTPGNDLPVDLSEMFPMGIYDTKYIADYVYRDTATYLQFVYIQEHLLNSMAADEDKPSISTDFSAGFTALPGLQHYSLQPKKCPNDPTAETKPVCSNFSFHGWCELGDSCPRSHDLLRIVKERLFKNIPAGRRKLKNLNRH</sequence>
<dbReference type="Gene3D" id="6.10.250.3220">
    <property type="match status" value="1"/>
</dbReference>
<dbReference type="InterPro" id="IPR000571">
    <property type="entry name" value="Znf_CCCH"/>
</dbReference>
<keyword evidence="3 5" id="KW-0863">Zinc-finger</keyword>
<dbReference type="GO" id="GO:0000175">
    <property type="term" value="F:3'-5'-RNA exonuclease activity"/>
    <property type="evidence" value="ECO:0007669"/>
    <property type="project" value="TreeGrafter"/>
</dbReference>